<comment type="caution">
    <text evidence="12">The sequence shown here is derived from an EMBL/GenBank/DDBJ whole genome shotgun (WGS) entry which is preliminary data.</text>
</comment>
<evidence type="ECO:0000256" key="5">
    <source>
        <dbReference type="ARBA" id="ARBA00022723"/>
    </source>
</evidence>
<dbReference type="Pfam" id="PF00919">
    <property type="entry name" value="UPF0004"/>
    <property type="match status" value="1"/>
</dbReference>
<proteinExistence type="inferred from homology"/>
<name>A0A2V3IGB2_9FLOR</name>
<dbReference type="GO" id="GO:0035600">
    <property type="term" value="P:tRNA methylthiolation"/>
    <property type="evidence" value="ECO:0007669"/>
    <property type="project" value="TreeGrafter"/>
</dbReference>
<dbReference type="InterPro" id="IPR038135">
    <property type="entry name" value="Methylthiotransferase_N_sf"/>
</dbReference>
<keyword evidence="7" id="KW-0411">Iron-sulfur</keyword>
<dbReference type="GO" id="GO:0035596">
    <property type="term" value="F:methylthiotransferase activity"/>
    <property type="evidence" value="ECO:0007669"/>
    <property type="project" value="InterPro"/>
</dbReference>
<sequence length="662" mass="74642">MNRSTAFTLHLPQPFLRASPPRSPFIAPSQTRTTPPSRTRPAHTPPPRITCSKSATPPVPSPPSPAPVRRLPSPPPRFYDFSNHHVHAIRLTHCRVLSEHMASFIHNAVKSRRAMLSQMATLLSVCDQTRLSAGDTGWISTAPHHSKSAQPSSPVPDEFLQVALRARPATLQFEQFSYGWEVYIVSDIRQSVQPTKLGATREKGYTVNPNMRRTSQKPPHIIPHSFFIQTFGCQMNASDSERIAAQLESQGYHQIDDPNKSAIYMLNTCALRDHAEQKVYSYLGPHAQRKWDAPQQVMLIVAGCVAQQEGDALLSRVPEIDIVMGPQYANRITDVLNLYHTSKAQVVAVDPIHIHEDISKPKRSSSITAWVNIIYGCLERCTYCVVPNTRGLEQSRPMSSIRREIEALAAEGYREVVLLGQNVDAYGRDLYPKATLSELLRYIHDVDGIERIRFTTGHPRYISENLINTVYELPKVMEHFHVPPQSGDSQVLKAMKRGYSRERYINIARRIREKMPDAAICADTIVGFPGETDDAFQNTVSLADEVVFDANMVRAYSARPNTIAASRPDQVNEEVKMERLAIMNKKMREQAEQRSRRYLGRTVEVLVEGMNPKRSNEVSGRERTNRIVFCEGGTELIGKLIEVTVLEAYPFSLRGILRRVIK</sequence>
<gene>
    <name evidence="12" type="ORF">BWQ96_09149</name>
</gene>
<comment type="cofactor">
    <cofactor evidence="1">
        <name>[4Fe-4S] cluster</name>
        <dbReference type="ChEBI" id="CHEBI:49883"/>
    </cofactor>
</comment>
<feature type="domain" description="MTTase N-terminal" evidence="10">
    <location>
        <begin position="224"/>
        <end position="341"/>
    </location>
</feature>
<dbReference type="GO" id="GO:0046872">
    <property type="term" value="F:metal ion binding"/>
    <property type="evidence" value="ECO:0007669"/>
    <property type="project" value="UniProtKB-KW"/>
</dbReference>
<dbReference type="InterPro" id="IPR013848">
    <property type="entry name" value="Methylthiotransferase_N"/>
</dbReference>
<dbReference type="PROSITE" id="PS01278">
    <property type="entry name" value="MTTASE_RADICAL"/>
    <property type="match status" value="1"/>
</dbReference>
<evidence type="ECO:0000256" key="4">
    <source>
        <dbReference type="ARBA" id="ARBA00022691"/>
    </source>
</evidence>
<evidence type="ECO:0000256" key="1">
    <source>
        <dbReference type="ARBA" id="ARBA00001966"/>
    </source>
</evidence>
<dbReference type="PROSITE" id="PS51449">
    <property type="entry name" value="MTTASE_N"/>
    <property type="match status" value="1"/>
</dbReference>
<dbReference type="InterPro" id="IPR002792">
    <property type="entry name" value="TRAM_dom"/>
</dbReference>
<evidence type="ECO:0000313" key="12">
    <source>
        <dbReference type="EMBL" id="PXF41117.1"/>
    </source>
</evidence>
<evidence type="ECO:0000259" key="9">
    <source>
        <dbReference type="PROSITE" id="PS50926"/>
    </source>
</evidence>
<dbReference type="PROSITE" id="PS50926">
    <property type="entry name" value="TRAM"/>
    <property type="match status" value="1"/>
</dbReference>
<organism evidence="12 13">
    <name type="scientific">Gracilariopsis chorda</name>
    <dbReference type="NCBI Taxonomy" id="448386"/>
    <lineage>
        <taxon>Eukaryota</taxon>
        <taxon>Rhodophyta</taxon>
        <taxon>Florideophyceae</taxon>
        <taxon>Rhodymeniophycidae</taxon>
        <taxon>Gracilariales</taxon>
        <taxon>Gracilariaceae</taxon>
        <taxon>Gracilariopsis</taxon>
    </lineage>
</organism>
<protein>
    <submittedName>
        <fullName evidence="12">tRNA-2-methylthio-N(6)-dimethylallyladenosine synthase</fullName>
    </submittedName>
</protein>
<keyword evidence="3" id="KW-0004">4Fe-4S</keyword>
<comment type="similarity">
    <text evidence="2">Belongs to the methylthiotransferase family. MiaB subfamily.</text>
</comment>
<dbReference type="Pfam" id="PF04055">
    <property type="entry name" value="Radical_SAM"/>
    <property type="match status" value="1"/>
</dbReference>
<dbReference type="Gene3D" id="3.40.50.12160">
    <property type="entry name" value="Methylthiotransferase, N-terminal domain"/>
    <property type="match status" value="1"/>
</dbReference>
<dbReference type="NCBIfam" id="TIGR00089">
    <property type="entry name" value="MiaB/RimO family radical SAM methylthiotransferase"/>
    <property type="match status" value="1"/>
</dbReference>
<dbReference type="STRING" id="448386.A0A2V3IGB2"/>
<feature type="compositionally biased region" description="Pro residues" evidence="8">
    <location>
        <begin position="57"/>
        <end position="71"/>
    </location>
</feature>
<keyword evidence="5" id="KW-0479">Metal-binding</keyword>
<dbReference type="Proteomes" id="UP000247409">
    <property type="component" value="Unassembled WGS sequence"/>
</dbReference>
<keyword evidence="13" id="KW-1185">Reference proteome</keyword>
<dbReference type="FunFam" id="3.80.30.20:FF:000001">
    <property type="entry name" value="tRNA-2-methylthio-N(6)-dimethylallyladenosine synthase 2"/>
    <property type="match status" value="1"/>
</dbReference>
<evidence type="ECO:0000313" key="13">
    <source>
        <dbReference type="Proteomes" id="UP000247409"/>
    </source>
</evidence>
<dbReference type="InterPro" id="IPR058240">
    <property type="entry name" value="rSAM_sf"/>
</dbReference>
<feature type="region of interest" description="Disordered" evidence="8">
    <location>
        <begin position="1"/>
        <end position="71"/>
    </location>
</feature>
<feature type="domain" description="TRAM" evidence="9">
    <location>
        <begin position="596"/>
        <end position="659"/>
    </location>
</feature>
<dbReference type="SFLD" id="SFLDG01082">
    <property type="entry name" value="B12-binding_domain_containing"/>
    <property type="match status" value="1"/>
</dbReference>
<evidence type="ECO:0000256" key="6">
    <source>
        <dbReference type="ARBA" id="ARBA00023004"/>
    </source>
</evidence>
<dbReference type="SFLD" id="SFLDF00273">
    <property type="entry name" value="(dimethylallyl)adenosine_tRNA"/>
    <property type="match status" value="1"/>
</dbReference>
<dbReference type="GO" id="GO:0051539">
    <property type="term" value="F:4 iron, 4 sulfur cluster binding"/>
    <property type="evidence" value="ECO:0007669"/>
    <property type="project" value="UniProtKB-KW"/>
</dbReference>
<evidence type="ECO:0000256" key="7">
    <source>
        <dbReference type="ARBA" id="ARBA00023014"/>
    </source>
</evidence>
<accession>A0A2V3IGB2</accession>
<evidence type="ECO:0000259" key="11">
    <source>
        <dbReference type="PROSITE" id="PS51918"/>
    </source>
</evidence>
<evidence type="ECO:0000256" key="8">
    <source>
        <dbReference type="SAM" id="MobiDB-lite"/>
    </source>
</evidence>
<dbReference type="InterPro" id="IPR006638">
    <property type="entry name" value="Elp3/MiaA/NifB-like_rSAM"/>
</dbReference>
<dbReference type="InterPro" id="IPR006463">
    <property type="entry name" value="MiaB_methiolase"/>
</dbReference>
<evidence type="ECO:0000259" key="10">
    <source>
        <dbReference type="PROSITE" id="PS51449"/>
    </source>
</evidence>
<dbReference type="EMBL" id="NBIV01000234">
    <property type="protein sequence ID" value="PXF41117.1"/>
    <property type="molecule type" value="Genomic_DNA"/>
</dbReference>
<feature type="domain" description="Radical SAM core" evidence="11">
    <location>
        <begin position="363"/>
        <end position="593"/>
    </location>
</feature>
<keyword evidence="6" id="KW-0408">Iron</keyword>
<dbReference type="AlphaFoldDB" id="A0A2V3IGB2"/>
<dbReference type="InterPro" id="IPR020612">
    <property type="entry name" value="Methylthiotransferase_CS"/>
</dbReference>
<dbReference type="SMART" id="SM00729">
    <property type="entry name" value="Elp3"/>
    <property type="match status" value="1"/>
</dbReference>
<dbReference type="SFLD" id="SFLDS00029">
    <property type="entry name" value="Radical_SAM"/>
    <property type="match status" value="1"/>
</dbReference>
<keyword evidence="4" id="KW-0949">S-adenosyl-L-methionine</keyword>
<dbReference type="CDD" id="cd01335">
    <property type="entry name" value="Radical_SAM"/>
    <property type="match status" value="1"/>
</dbReference>
<dbReference type="PANTHER" id="PTHR43020">
    <property type="entry name" value="CDK5 REGULATORY SUBUNIT-ASSOCIATED PROTEIN 1"/>
    <property type="match status" value="1"/>
</dbReference>
<dbReference type="PROSITE" id="PS51918">
    <property type="entry name" value="RADICAL_SAM"/>
    <property type="match status" value="1"/>
</dbReference>
<dbReference type="InterPro" id="IPR005839">
    <property type="entry name" value="Methylthiotransferase"/>
</dbReference>
<dbReference type="NCBIfam" id="TIGR01574">
    <property type="entry name" value="miaB-methiolase"/>
    <property type="match status" value="1"/>
</dbReference>
<dbReference type="InterPro" id="IPR023404">
    <property type="entry name" value="rSAM_horseshoe"/>
</dbReference>
<dbReference type="InterPro" id="IPR007197">
    <property type="entry name" value="rSAM"/>
</dbReference>
<dbReference type="FunFam" id="3.40.50.12160:FF:000003">
    <property type="entry name" value="CDK5 regulatory subunit-associated protein 1"/>
    <property type="match status" value="1"/>
</dbReference>
<evidence type="ECO:0000256" key="2">
    <source>
        <dbReference type="ARBA" id="ARBA00009815"/>
    </source>
</evidence>
<reference evidence="12 13" key="1">
    <citation type="journal article" date="2018" name="Mol. Biol. Evol.">
        <title>Analysis of the draft genome of the red seaweed Gracilariopsis chorda provides insights into genome size evolution in Rhodophyta.</title>
        <authorList>
            <person name="Lee J."/>
            <person name="Yang E.C."/>
            <person name="Graf L."/>
            <person name="Yang J.H."/>
            <person name="Qiu H."/>
            <person name="Zel Zion U."/>
            <person name="Chan C.X."/>
            <person name="Stephens T.G."/>
            <person name="Weber A.P.M."/>
            <person name="Boo G.H."/>
            <person name="Boo S.M."/>
            <person name="Kim K.M."/>
            <person name="Shin Y."/>
            <person name="Jung M."/>
            <person name="Lee S.J."/>
            <person name="Yim H.S."/>
            <person name="Lee J.H."/>
            <person name="Bhattacharya D."/>
            <person name="Yoon H.S."/>
        </authorList>
    </citation>
    <scope>NUCLEOTIDE SEQUENCE [LARGE SCALE GENOMIC DNA]</scope>
    <source>
        <strain evidence="12 13">SKKU-2015</strain>
        <tissue evidence="12">Whole body</tissue>
    </source>
</reference>
<dbReference type="SFLD" id="SFLDG01061">
    <property type="entry name" value="methylthiotransferase"/>
    <property type="match status" value="1"/>
</dbReference>
<dbReference type="SUPFAM" id="SSF102114">
    <property type="entry name" value="Radical SAM enzymes"/>
    <property type="match status" value="1"/>
</dbReference>
<dbReference type="PANTHER" id="PTHR43020:SF2">
    <property type="entry name" value="MITOCHONDRIAL TRNA METHYLTHIOTRANSFERASE CDK5RAP1"/>
    <property type="match status" value="1"/>
</dbReference>
<dbReference type="Gene3D" id="3.80.30.20">
    <property type="entry name" value="tm_1862 like domain"/>
    <property type="match status" value="1"/>
</dbReference>
<dbReference type="OrthoDB" id="190098at2759"/>
<dbReference type="Pfam" id="PF01938">
    <property type="entry name" value="TRAM"/>
    <property type="match status" value="1"/>
</dbReference>
<evidence type="ECO:0000256" key="3">
    <source>
        <dbReference type="ARBA" id="ARBA00022485"/>
    </source>
</evidence>